<name>A0ABS7XVB3_9FLAO</name>
<dbReference type="Proteomes" id="UP001198901">
    <property type="component" value="Unassembled WGS sequence"/>
</dbReference>
<keyword evidence="2" id="KW-1185">Reference proteome</keyword>
<proteinExistence type="predicted"/>
<reference evidence="2" key="1">
    <citation type="submission" date="2023-07" db="EMBL/GenBank/DDBJ databases">
        <authorList>
            <person name="Yue Y."/>
        </authorList>
    </citation>
    <scope>NUCLEOTIDE SEQUENCE [LARGE SCALE GENOMIC DNA]</scope>
    <source>
        <strain evidence="2">D23</strain>
    </source>
</reference>
<sequence>TGASYMPAQGGTYSVTVTDTSTSAATGCGNTNTAEVVESEPPTLVAEVVTQAFAENHVIEATAGGPGVYEYSLDGGPWQDSGRFENVSPGQHEVTARDRNGCGLVTETVFVVDYPLYFTPNGDGN</sequence>
<dbReference type="EMBL" id="JAIUJR010000047">
    <property type="protein sequence ID" value="MCA0133960.1"/>
    <property type="molecule type" value="Genomic_DNA"/>
</dbReference>
<evidence type="ECO:0000313" key="1">
    <source>
        <dbReference type="EMBL" id="MCA0133960.1"/>
    </source>
</evidence>
<protein>
    <recommendedName>
        <fullName evidence="3">Adhesin</fullName>
    </recommendedName>
</protein>
<gene>
    <name evidence="1" type="ORF">LBU54_15315</name>
</gene>
<evidence type="ECO:0000313" key="2">
    <source>
        <dbReference type="Proteomes" id="UP001198901"/>
    </source>
</evidence>
<organism evidence="1 2">
    <name type="scientific">Winogradskyella alexanderae</name>
    <dbReference type="NCBI Taxonomy" id="2877123"/>
    <lineage>
        <taxon>Bacteria</taxon>
        <taxon>Pseudomonadati</taxon>
        <taxon>Bacteroidota</taxon>
        <taxon>Flavobacteriia</taxon>
        <taxon>Flavobacteriales</taxon>
        <taxon>Flavobacteriaceae</taxon>
        <taxon>Winogradskyella</taxon>
    </lineage>
</organism>
<comment type="caution">
    <text evidence="1">The sequence shown here is derived from an EMBL/GenBank/DDBJ whole genome shotgun (WGS) entry which is preliminary data.</text>
</comment>
<feature type="non-terminal residue" evidence="1">
    <location>
        <position position="1"/>
    </location>
</feature>
<evidence type="ECO:0008006" key="3">
    <source>
        <dbReference type="Google" id="ProtNLM"/>
    </source>
</evidence>
<accession>A0ABS7XVB3</accession>
<feature type="non-terminal residue" evidence="1">
    <location>
        <position position="125"/>
    </location>
</feature>